<evidence type="ECO:0000313" key="2">
    <source>
        <dbReference type="Proteomes" id="UP001050241"/>
    </source>
</evidence>
<dbReference type="AlphaFoldDB" id="A0ABD0BY21"/>
<organism evidence="1 2">
    <name type="scientific">Enterobacter cloacae</name>
    <dbReference type="NCBI Taxonomy" id="550"/>
    <lineage>
        <taxon>Bacteria</taxon>
        <taxon>Pseudomonadati</taxon>
        <taxon>Pseudomonadota</taxon>
        <taxon>Gammaproteobacteria</taxon>
        <taxon>Enterobacterales</taxon>
        <taxon>Enterobacteriaceae</taxon>
        <taxon>Enterobacter</taxon>
        <taxon>Enterobacter cloacae complex</taxon>
    </lineage>
</organism>
<name>A0ABD0BY21_ENTCL</name>
<sequence>MNQKIQKCLTEVYGHTFTSCHYEALFARLEKSQGLIKKIRKAHWDEGDVVLITYADQFHGAGKNRYRRLISFIMNGLSRHFLMCICCHFIRGHRMMVFP</sequence>
<comment type="caution">
    <text evidence="1">The sequence shown here is derived from an EMBL/GenBank/DDBJ whole genome shotgun (WGS) entry which is preliminary data.</text>
</comment>
<protein>
    <recommendedName>
        <fullName evidence="3">Sucrose phosphorylase</fullName>
    </recommendedName>
</protein>
<dbReference type="Proteomes" id="UP001050241">
    <property type="component" value="Unassembled WGS sequence"/>
</dbReference>
<accession>A0ABD0BY21</accession>
<proteinExistence type="predicted"/>
<reference evidence="1" key="1">
    <citation type="submission" date="2021-11" db="EMBL/GenBank/DDBJ databases">
        <title>WGS analysis for carbapenemase-producing Enterobacterales outbreak in a University Hospital, Japan.</title>
        <authorList>
            <person name="Tukada M."/>
            <person name="Miyazaki T."/>
            <person name="Aoki K."/>
            <person name="Yoshizawa S."/>
            <person name="Ishii Y."/>
            <person name="Tateda K."/>
        </authorList>
    </citation>
    <scope>NUCLEOTIDE SEQUENCE</scope>
    <source>
        <strain evidence="1">TUM16652</strain>
    </source>
</reference>
<evidence type="ECO:0000313" key="1">
    <source>
        <dbReference type="EMBL" id="GJJ86257.1"/>
    </source>
</evidence>
<dbReference type="EMBL" id="BQFY01000082">
    <property type="protein sequence ID" value="GJJ86257.1"/>
    <property type="molecule type" value="Genomic_DNA"/>
</dbReference>
<gene>
    <name evidence="1" type="ORF">TUM16652_49570</name>
</gene>
<evidence type="ECO:0008006" key="3">
    <source>
        <dbReference type="Google" id="ProtNLM"/>
    </source>
</evidence>